<evidence type="ECO:0000313" key="1">
    <source>
        <dbReference type="EMBL" id="THG36016.1"/>
    </source>
</evidence>
<dbReference type="InterPro" id="IPR014942">
    <property type="entry name" value="AbiEii"/>
</dbReference>
<dbReference type="EMBL" id="SSTJ01000018">
    <property type="protein sequence ID" value="THG36016.1"/>
    <property type="molecule type" value="Genomic_DNA"/>
</dbReference>
<comment type="caution">
    <text evidence="1">The sequence shown here is derived from an EMBL/GenBank/DDBJ whole genome shotgun (WGS) entry which is preliminary data.</text>
</comment>
<gene>
    <name evidence="1" type="ORF">E5986_10480</name>
</gene>
<dbReference type="GO" id="GO:0016740">
    <property type="term" value="F:transferase activity"/>
    <property type="evidence" value="ECO:0007669"/>
    <property type="project" value="UniProtKB-KW"/>
</dbReference>
<protein>
    <submittedName>
        <fullName evidence="1">Nucleotidyl transferase AbiEii/AbiGii toxin family protein</fullName>
    </submittedName>
</protein>
<evidence type="ECO:0000313" key="2">
    <source>
        <dbReference type="Proteomes" id="UP000308978"/>
    </source>
</evidence>
<dbReference type="Proteomes" id="UP000308978">
    <property type="component" value="Unassembled WGS sequence"/>
</dbReference>
<dbReference type="AlphaFoldDB" id="A0A4S4G1L6"/>
<sequence>MEDLARIRDSYINDGLSYAQAEARCAQDAMLDLIAKSTLVDNITIKGGVLMQHVSKDARRATTDFDLDFVRYPIADTSIKKFIKTLDTGGSAFSVKLTGSIEELKHQDYSGKRIHVIISDGLGNSIESKVDIGVHTLVSPELEDICFDLSKLDESVTLLADSNEQMVAEKLRSLLRIGAASTRYKDVFDVCYLLAVKGVDSEKLNDALGALVLNDTSMRERSYDDIASRLRSVFSNRRFASQLSRAKNDWLAVSPGMATSAIVKYFSE</sequence>
<organism evidence="1 2">
    <name type="scientific">Adlercreutzia caecimuris</name>
    <dbReference type="NCBI Taxonomy" id="671266"/>
    <lineage>
        <taxon>Bacteria</taxon>
        <taxon>Bacillati</taxon>
        <taxon>Actinomycetota</taxon>
        <taxon>Coriobacteriia</taxon>
        <taxon>Eggerthellales</taxon>
        <taxon>Eggerthellaceae</taxon>
        <taxon>Adlercreutzia</taxon>
    </lineage>
</organism>
<accession>A0A4S4G1L6</accession>
<name>A0A4S4G1L6_9ACTN</name>
<reference evidence="1 2" key="1">
    <citation type="submission" date="2019-04" db="EMBL/GenBank/DDBJ databases">
        <title>Microbes associate with the intestines of laboratory mice.</title>
        <authorList>
            <person name="Navarre W."/>
            <person name="Wong E."/>
            <person name="Huang K.C."/>
            <person name="Tropini C."/>
            <person name="Ng K."/>
            <person name="Yu B."/>
        </authorList>
    </citation>
    <scope>NUCLEOTIDE SEQUENCE [LARGE SCALE GENOMIC DNA]</scope>
    <source>
        <strain evidence="1 2">NM80_B27</strain>
    </source>
</reference>
<dbReference type="RefSeq" id="WP_136435754.1">
    <property type="nucleotide sequence ID" value="NZ_SSTJ01000018.1"/>
</dbReference>
<keyword evidence="1" id="KW-0808">Transferase</keyword>
<proteinExistence type="predicted"/>
<dbReference type="Pfam" id="PF08843">
    <property type="entry name" value="AbiEii"/>
    <property type="match status" value="1"/>
</dbReference>